<evidence type="ECO:0000256" key="10">
    <source>
        <dbReference type="SAM" id="Coils"/>
    </source>
</evidence>
<evidence type="ECO:0000256" key="3">
    <source>
        <dbReference type="ARBA" id="ARBA00022448"/>
    </source>
</evidence>
<name>A0A090IH06_9GAMM</name>
<dbReference type="KEGG" id="mvs:MVIS_3632"/>
<dbReference type="Pfam" id="PF25994">
    <property type="entry name" value="HH_AprE"/>
    <property type="match status" value="1"/>
</dbReference>
<evidence type="ECO:0000259" key="12">
    <source>
        <dbReference type="Pfam" id="PF26002"/>
    </source>
</evidence>
<reference evidence="14 16" key="1">
    <citation type="submission" date="2016-11" db="EMBL/GenBank/DDBJ databases">
        <authorList>
            <person name="Jaros S."/>
            <person name="Januszkiewicz K."/>
            <person name="Wedrychowicz H."/>
        </authorList>
    </citation>
    <scope>NUCLEOTIDE SEQUENCE [LARGE SCALE GENOMIC DNA]</scope>
    <source>
        <strain evidence="14">NVI 5450</strain>
    </source>
</reference>
<gene>
    <name evidence="13" type="ORF">MT2528_1732</name>
    <name evidence="14" type="ORF">NVI5450_1957</name>
</gene>
<dbReference type="Pfam" id="PF26002">
    <property type="entry name" value="Beta-barrel_AprE"/>
    <property type="match status" value="1"/>
</dbReference>
<keyword evidence="3 9" id="KW-0813">Transport</keyword>
<evidence type="ECO:0000259" key="11">
    <source>
        <dbReference type="Pfam" id="PF25994"/>
    </source>
</evidence>
<evidence type="ECO:0000256" key="4">
    <source>
        <dbReference type="ARBA" id="ARBA00022475"/>
    </source>
</evidence>
<dbReference type="InterPro" id="IPR010129">
    <property type="entry name" value="T1SS_HlyD"/>
</dbReference>
<feature type="coiled-coil region" evidence="10">
    <location>
        <begin position="211"/>
        <end position="288"/>
    </location>
</feature>
<dbReference type="EMBL" id="FPLJ01000042">
    <property type="protein sequence ID" value="SGY89450.1"/>
    <property type="molecule type" value="Genomic_DNA"/>
</dbReference>
<evidence type="ECO:0000256" key="9">
    <source>
        <dbReference type="RuleBase" id="RU365093"/>
    </source>
</evidence>
<dbReference type="AlphaFoldDB" id="A0A090IH06"/>
<keyword evidence="10" id="KW-0175">Coiled coil</keyword>
<sequence>MDSSNAVTNTIQKWLMSGWYIILFGFLGFIIWATLAPLDQGVPLPAYVVVSGDRQNIQSLNLGRITAMPVQEGQFVQQGQLLIQLDDAQLHSKLDTNLVQYITKNAVQLRLESEQQTTNKIIWSKTLQQLANESLVGQEIMNLQQTLLLSNQGNYNNSIDALQQEINSLIATKEGLILSLKSREKESTILNKQFKSYQLLLKKGYASESIKWEAERTLAKVDSEIANLQGQVNTVIHNIARAQANREQFKTHKQQQINEELAEVRLAAEVLKEQRNQLQLQLENTTLRAPIAGTIVGLKVFRAGQVVNTGDILMEIVPVDSPLVIQAQLPISLRDKVFTHAPVDLSFVAFSQSTTPKVSGVLTKIAADSLRDQYTGEYFYQLEAKLNDDAKQQLTRLKIEPGMPVQMFVKTGERSLMNYLLKPLYDRLDITFSEG</sequence>
<evidence type="ECO:0000256" key="2">
    <source>
        <dbReference type="ARBA" id="ARBA00009477"/>
    </source>
</evidence>
<dbReference type="Proteomes" id="UP000183794">
    <property type="component" value="Unassembled WGS sequence"/>
</dbReference>
<comment type="subcellular location">
    <subcellularLocation>
        <location evidence="1 9">Cell inner membrane</location>
        <topology evidence="1 9">Single-pass membrane protein</topology>
    </subcellularLocation>
</comment>
<evidence type="ECO:0000256" key="7">
    <source>
        <dbReference type="ARBA" id="ARBA00022989"/>
    </source>
</evidence>
<dbReference type="InterPro" id="IPR058781">
    <property type="entry name" value="HH_AprE-like"/>
</dbReference>
<feature type="domain" description="AprE-like beta-barrel" evidence="12">
    <location>
        <begin position="323"/>
        <end position="412"/>
    </location>
</feature>
<dbReference type="InterPro" id="IPR058982">
    <property type="entry name" value="Beta-barrel_AprE"/>
</dbReference>
<feature type="transmembrane region" description="Helical" evidence="9">
    <location>
        <begin position="14"/>
        <end position="35"/>
    </location>
</feature>
<proteinExistence type="inferred from homology"/>
<evidence type="ECO:0000256" key="8">
    <source>
        <dbReference type="ARBA" id="ARBA00023136"/>
    </source>
</evidence>
<dbReference type="HOGENOM" id="CLU_023976_1_1_6"/>
<dbReference type="Gene3D" id="2.40.50.100">
    <property type="match status" value="2"/>
</dbReference>
<keyword evidence="5 9" id="KW-0997">Cell inner membrane</keyword>
<evidence type="ECO:0000256" key="1">
    <source>
        <dbReference type="ARBA" id="ARBA00004377"/>
    </source>
</evidence>
<feature type="domain" description="AprE-like long alpha-helical hairpin" evidence="11">
    <location>
        <begin position="92"/>
        <end position="279"/>
    </location>
</feature>
<organism evidence="14 16">
    <name type="scientific">Moritella viscosa</name>
    <dbReference type="NCBI Taxonomy" id="80854"/>
    <lineage>
        <taxon>Bacteria</taxon>
        <taxon>Pseudomonadati</taxon>
        <taxon>Pseudomonadota</taxon>
        <taxon>Gammaproteobacteria</taxon>
        <taxon>Alteromonadales</taxon>
        <taxon>Moritellaceae</taxon>
        <taxon>Moritella</taxon>
    </lineage>
</organism>
<dbReference type="PANTHER" id="PTHR30386:SF17">
    <property type="entry name" value="ALKALINE PROTEASE SECRETION PROTEIN APRE"/>
    <property type="match status" value="1"/>
</dbReference>
<dbReference type="Gene3D" id="2.40.30.170">
    <property type="match status" value="1"/>
</dbReference>
<dbReference type="PRINTS" id="PR01490">
    <property type="entry name" value="RTXTOXIND"/>
</dbReference>
<dbReference type="PANTHER" id="PTHR30386">
    <property type="entry name" value="MEMBRANE FUSION SUBUNIT OF EMRAB-TOLC MULTIDRUG EFFLUX PUMP"/>
    <property type="match status" value="1"/>
</dbReference>
<dbReference type="NCBIfam" id="TIGR01843">
    <property type="entry name" value="type_I_hlyD"/>
    <property type="match status" value="1"/>
</dbReference>
<dbReference type="Gene3D" id="1.10.287.470">
    <property type="entry name" value="Helix hairpin bin"/>
    <property type="match status" value="1"/>
</dbReference>
<evidence type="ECO:0000313" key="16">
    <source>
        <dbReference type="Proteomes" id="UP000183794"/>
    </source>
</evidence>
<accession>A0A090IH06</accession>
<dbReference type="GO" id="GO:0015031">
    <property type="term" value="P:protein transport"/>
    <property type="evidence" value="ECO:0007669"/>
    <property type="project" value="InterPro"/>
</dbReference>
<dbReference type="RefSeq" id="WP_045111631.1">
    <property type="nucleotide sequence ID" value="NZ_CAWQZC010000114.1"/>
</dbReference>
<dbReference type="GeneID" id="61295637"/>
<evidence type="ECO:0000313" key="13">
    <source>
        <dbReference type="EMBL" id="SGY89450.1"/>
    </source>
</evidence>
<dbReference type="Proteomes" id="UP000182660">
    <property type="component" value="Unassembled WGS sequence"/>
</dbReference>
<dbReference type="EMBL" id="FPLD01000054">
    <property type="protein sequence ID" value="SGY97491.1"/>
    <property type="molecule type" value="Genomic_DNA"/>
</dbReference>
<keyword evidence="15" id="KW-1185">Reference proteome</keyword>
<keyword evidence="6 9" id="KW-0812">Transmembrane</keyword>
<evidence type="ECO:0000256" key="5">
    <source>
        <dbReference type="ARBA" id="ARBA00022519"/>
    </source>
</evidence>
<evidence type="ECO:0000313" key="14">
    <source>
        <dbReference type="EMBL" id="SGY97491.1"/>
    </source>
</evidence>
<evidence type="ECO:0000256" key="6">
    <source>
        <dbReference type="ARBA" id="ARBA00022692"/>
    </source>
</evidence>
<evidence type="ECO:0000313" key="15">
    <source>
        <dbReference type="Proteomes" id="UP000182660"/>
    </source>
</evidence>
<dbReference type="STRING" id="80854.MVIS_3632"/>
<keyword evidence="4 9" id="KW-1003">Cell membrane</keyword>
<dbReference type="InterPro" id="IPR050739">
    <property type="entry name" value="MFP"/>
</dbReference>
<dbReference type="PATRIC" id="fig|80854.5.peg.3843"/>
<protein>
    <recommendedName>
        <fullName evidence="9">Membrane fusion protein (MFP) family protein</fullName>
    </recommendedName>
</protein>
<comment type="similarity">
    <text evidence="2 9">Belongs to the membrane fusion protein (MFP) (TC 8.A.1) family.</text>
</comment>
<dbReference type="GO" id="GO:0005886">
    <property type="term" value="C:plasma membrane"/>
    <property type="evidence" value="ECO:0007669"/>
    <property type="project" value="UniProtKB-SubCell"/>
</dbReference>
<keyword evidence="8 9" id="KW-0472">Membrane</keyword>
<reference evidence="13 15" key="2">
    <citation type="submission" date="2016-11" db="EMBL/GenBank/DDBJ databases">
        <authorList>
            <person name="Klemetsen T."/>
        </authorList>
    </citation>
    <scope>NUCLEOTIDE SEQUENCE [LARGE SCALE GENOMIC DNA]</scope>
    <source>
        <strain evidence="13">MT 2528</strain>
    </source>
</reference>
<keyword evidence="7 9" id="KW-1133">Transmembrane helix</keyword>